<evidence type="ECO:0000313" key="2">
    <source>
        <dbReference type="Proteomes" id="UP000075604"/>
    </source>
</evidence>
<dbReference type="EMBL" id="JELX01003994">
    <property type="protein sequence ID" value="KYF50716.1"/>
    <property type="molecule type" value="Genomic_DNA"/>
</dbReference>
<reference evidence="1 2" key="1">
    <citation type="submission" date="2014-02" db="EMBL/GenBank/DDBJ databases">
        <title>The small core and large imbalanced accessory genome model reveals a collaborative survival strategy of Sorangium cellulosum strains in nature.</title>
        <authorList>
            <person name="Han K."/>
            <person name="Peng R."/>
            <person name="Blom J."/>
            <person name="Li Y.-Z."/>
        </authorList>
    </citation>
    <scope>NUCLEOTIDE SEQUENCE [LARGE SCALE GENOMIC DNA]</scope>
    <source>
        <strain evidence="1 2">So0157-18</strain>
    </source>
</reference>
<gene>
    <name evidence="1" type="ORF">BE04_02510</name>
</gene>
<dbReference type="AlphaFoldDB" id="A0A150P519"/>
<evidence type="ECO:0000313" key="1">
    <source>
        <dbReference type="EMBL" id="KYF50716.1"/>
    </source>
</evidence>
<sequence>MGDDATERSTERNLDGTTTEYFDVPKAEETYRELVRALFEDHWDAIDFGPCLQGAVFELRFASKPRVGYLDGYFTIGPDEPGAWHFHLCVGAHKGTKARPTAPELARWRQCARAAFYRDLDASGRPRSWGLRLWNGRNEQMMTVFFPNPWLNAERTKPVKEPDWSRLALWMDLRARFAGVPPEPAPVDDARRPQMCG</sequence>
<organism evidence="1 2">
    <name type="scientific">Sorangium cellulosum</name>
    <name type="common">Polyangium cellulosum</name>
    <dbReference type="NCBI Taxonomy" id="56"/>
    <lineage>
        <taxon>Bacteria</taxon>
        <taxon>Pseudomonadati</taxon>
        <taxon>Myxococcota</taxon>
        <taxon>Polyangia</taxon>
        <taxon>Polyangiales</taxon>
        <taxon>Polyangiaceae</taxon>
        <taxon>Sorangium</taxon>
    </lineage>
</organism>
<name>A0A150P519_SORCE</name>
<dbReference type="Pfam" id="PF24724">
    <property type="entry name" value="DUF7676"/>
    <property type="match status" value="1"/>
</dbReference>
<dbReference type="InterPro" id="IPR056093">
    <property type="entry name" value="DUF7676"/>
</dbReference>
<dbReference type="Proteomes" id="UP000075604">
    <property type="component" value="Unassembled WGS sequence"/>
</dbReference>
<protein>
    <submittedName>
        <fullName evidence="1">Uncharacterized protein</fullName>
    </submittedName>
</protein>
<accession>A0A150P519</accession>
<proteinExistence type="predicted"/>
<comment type="caution">
    <text evidence="1">The sequence shown here is derived from an EMBL/GenBank/DDBJ whole genome shotgun (WGS) entry which is preliminary data.</text>
</comment>